<reference evidence="2 3" key="1">
    <citation type="submission" date="2024-08" db="EMBL/GenBank/DDBJ databases">
        <title>Mycobacterium servetensis sp. nov., a novel rapid-growing mycobacterial species recovered from a human patient in Zaragoza, Spain.</title>
        <authorList>
            <person name="Tristancho-Baro A.I."/>
            <person name="Buenestado-Serrano S."/>
            <person name="Garcia De Viedma D."/>
            <person name="Milagro-Beamonte A."/>
            <person name="Burillo N."/>
            <person name="Sanz S."/>
            <person name="Lopez-Calleja A.I."/>
            <person name="Penas-Utrilla D."/>
            <person name="Guardingo M."/>
            <person name="Garcia M.J."/>
            <person name="Vinuelas-Bayon J."/>
        </authorList>
    </citation>
    <scope>NUCLEOTIDE SEQUENCE [LARGE SCALE GENOMIC DNA]</scope>
    <source>
        <strain evidence="3">HUMS_12744610</strain>
    </source>
</reference>
<sequence>MASGDNGDAPAGSDTGPDRAADLDRPGLPGARRRPEAAAFAEVAQRTIAAADSISRRLGWTERAS</sequence>
<gene>
    <name evidence="2" type="ORF">AB8998_07670</name>
</gene>
<dbReference type="EMBL" id="JBGEDP010000001">
    <property type="protein sequence ID" value="MEY8014893.1"/>
    <property type="molecule type" value="Genomic_DNA"/>
</dbReference>
<dbReference type="Proteomes" id="UP001564760">
    <property type="component" value="Unassembled WGS sequence"/>
</dbReference>
<feature type="region of interest" description="Disordered" evidence="1">
    <location>
        <begin position="1"/>
        <end position="39"/>
    </location>
</feature>
<evidence type="ECO:0000313" key="3">
    <source>
        <dbReference type="Proteomes" id="UP001564760"/>
    </source>
</evidence>
<dbReference type="RefSeq" id="WP_369737313.1">
    <property type="nucleotide sequence ID" value="NZ_JBGEDP010000001.1"/>
</dbReference>
<comment type="caution">
    <text evidence="2">The sequence shown here is derived from an EMBL/GenBank/DDBJ whole genome shotgun (WGS) entry which is preliminary data.</text>
</comment>
<evidence type="ECO:0000256" key="1">
    <source>
        <dbReference type="SAM" id="MobiDB-lite"/>
    </source>
</evidence>
<name>A0ABV4C2G3_9MYCO</name>
<evidence type="ECO:0000313" key="2">
    <source>
        <dbReference type="EMBL" id="MEY8014893.1"/>
    </source>
</evidence>
<feature type="compositionally biased region" description="Basic and acidic residues" evidence="1">
    <location>
        <begin position="16"/>
        <end position="25"/>
    </location>
</feature>
<accession>A0ABV4C2G3</accession>
<protein>
    <submittedName>
        <fullName evidence="2">Uncharacterized protein</fullName>
    </submittedName>
</protein>
<keyword evidence="3" id="KW-1185">Reference proteome</keyword>
<organism evidence="2 3">
    <name type="scientific">Mycobacterium servetii</name>
    <dbReference type="NCBI Taxonomy" id="3237418"/>
    <lineage>
        <taxon>Bacteria</taxon>
        <taxon>Bacillati</taxon>
        <taxon>Actinomycetota</taxon>
        <taxon>Actinomycetes</taxon>
        <taxon>Mycobacteriales</taxon>
        <taxon>Mycobacteriaceae</taxon>
        <taxon>Mycobacterium</taxon>
    </lineage>
</organism>
<proteinExistence type="predicted"/>